<dbReference type="PANTHER" id="PTHR21599">
    <property type="entry name" value="GLYCERATE KINASE"/>
    <property type="match status" value="1"/>
</dbReference>
<evidence type="ECO:0000313" key="6">
    <source>
        <dbReference type="Proteomes" id="UP000004121"/>
    </source>
</evidence>
<dbReference type="FunCoup" id="C2KXF3">
    <property type="interactions" value="91"/>
</dbReference>
<dbReference type="InterPro" id="IPR004381">
    <property type="entry name" value="Glycerate_kinase"/>
</dbReference>
<dbReference type="InterPro" id="IPR018193">
    <property type="entry name" value="Glyc_kinase_flavodox-like_fold"/>
</dbReference>
<dbReference type="Gene3D" id="3.40.50.10350">
    <property type="entry name" value="Glycerate kinase, domain 1"/>
    <property type="match status" value="1"/>
</dbReference>
<dbReference type="Proteomes" id="UP000004121">
    <property type="component" value="Unassembled WGS sequence"/>
</dbReference>
<keyword evidence="3 4" id="KW-0418">Kinase</keyword>
<dbReference type="InterPro" id="IPR036129">
    <property type="entry name" value="Glycerate_kinase_sf"/>
</dbReference>
<dbReference type="HOGENOM" id="CLU_028255_0_0_9"/>
<dbReference type="Gene3D" id="3.90.1510.10">
    <property type="entry name" value="Glycerate kinase, domain 2"/>
    <property type="match status" value="1"/>
</dbReference>
<keyword evidence="6" id="KW-1185">Reference proteome</keyword>
<dbReference type="InParanoid" id="C2KXF3"/>
<dbReference type="EC" id="2.7.1.31" evidence="5"/>
<evidence type="ECO:0000256" key="4">
    <source>
        <dbReference type="PIRNR" id="PIRNR006078"/>
    </source>
</evidence>
<evidence type="ECO:0000256" key="1">
    <source>
        <dbReference type="ARBA" id="ARBA00006284"/>
    </source>
</evidence>
<dbReference type="GO" id="GO:0031388">
    <property type="term" value="P:organic acid phosphorylation"/>
    <property type="evidence" value="ECO:0007669"/>
    <property type="project" value="UniProtKB-UniRule"/>
</dbReference>
<dbReference type="AlphaFoldDB" id="C2KXF3"/>
<dbReference type="PANTHER" id="PTHR21599:SF0">
    <property type="entry name" value="GLYCERATE KINASE"/>
    <property type="match status" value="1"/>
</dbReference>
<dbReference type="eggNOG" id="COG1929">
    <property type="taxonomic scope" value="Bacteria"/>
</dbReference>
<evidence type="ECO:0000313" key="5">
    <source>
        <dbReference type="EMBL" id="EEJ51557.1"/>
    </source>
</evidence>
<dbReference type="GO" id="GO:0008887">
    <property type="term" value="F:glycerate kinase activity"/>
    <property type="evidence" value="ECO:0007669"/>
    <property type="project" value="UniProtKB-UniRule"/>
</dbReference>
<proteinExistence type="inferred from homology"/>
<sequence length="399" mass="42504">MVLGRQRRQIMKILIAIDSFKGSLSSKEAGEAIKSGILRVIPDAEVLISPLADGGEGTVETLVEALGGSLETVRVKGPLFQEAEAHYGILSDSQYSPKDEKLAVMEMSQASGITLVSPEERNPLKTGSYGVGEMILDAYHKGCRRFLIGIGGSATNDGGIGMLSALGFRFSKENGEEISPIGEGLKDLAGIENASVPEGLLQCSFQIACDVENPLYGENGASLIYGFQKGGNKELLSQMDLWMKHYSELVKEYNPAANPEAPGSGAAGGLGFAFRSFLQGELKSGVSLILEETKLSKKMQGADLVITGEGRLDEQSAMGKAPIGVAKLAKTQGIPVIAFAGTVTEGAKACNQAGIDAYFPILREITTLEDAMNKETAKQNLADTVEQAIRLYRLQHKKQ</sequence>
<keyword evidence="2 4" id="KW-0808">Transferase</keyword>
<dbReference type="EMBL" id="ACKX01000116">
    <property type="protein sequence ID" value="EEJ51557.1"/>
    <property type="molecule type" value="Genomic_DNA"/>
</dbReference>
<dbReference type="NCBIfam" id="TIGR00045">
    <property type="entry name" value="glycerate kinase"/>
    <property type="match status" value="1"/>
</dbReference>
<dbReference type="Pfam" id="PF02595">
    <property type="entry name" value="Gly_kinase"/>
    <property type="match status" value="1"/>
</dbReference>
<comment type="similarity">
    <text evidence="1 4">Belongs to the glycerate kinase type-1 family.</text>
</comment>
<name>C2KXF3_9FIRM</name>
<evidence type="ECO:0000256" key="2">
    <source>
        <dbReference type="ARBA" id="ARBA00022679"/>
    </source>
</evidence>
<organism evidence="5 6">
    <name type="scientific">Oribacterium sinus F0268</name>
    <dbReference type="NCBI Taxonomy" id="585501"/>
    <lineage>
        <taxon>Bacteria</taxon>
        <taxon>Bacillati</taxon>
        <taxon>Bacillota</taxon>
        <taxon>Clostridia</taxon>
        <taxon>Lachnospirales</taxon>
        <taxon>Lachnospiraceae</taxon>
        <taxon>Oribacterium</taxon>
    </lineage>
</organism>
<dbReference type="InterPro" id="IPR018197">
    <property type="entry name" value="Glycerate_kinase_RE-like"/>
</dbReference>
<dbReference type="STRING" id="585501.HMPREF6123_1172"/>
<accession>C2KXF3</accession>
<protein>
    <submittedName>
        <fullName evidence="5">Glycerate kinase</fullName>
        <ecNumber evidence="5">2.7.1.31</ecNumber>
    </submittedName>
</protein>
<evidence type="ECO:0000256" key="3">
    <source>
        <dbReference type="ARBA" id="ARBA00022777"/>
    </source>
</evidence>
<dbReference type="PIRSF" id="PIRSF006078">
    <property type="entry name" value="GlxK"/>
    <property type="match status" value="1"/>
</dbReference>
<dbReference type="SUPFAM" id="SSF110738">
    <property type="entry name" value="Glycerate kinase I"/>
    <property type="match status" value="1"/>
</dbReference>
<reference evidence="5 6" key="1">
    <citation type="submission" date="2009-04" db="EMBL/GenBank/DDBJ databases">
        <authorList>
            <person name="Qin X."/>
            <person name="Bachman B."/>
            <person name="Battles P."/>
            <person name="Bell A."/>
            <person name="Bess C."/>
            <person name="Bickham C."/>
            <person name="Chaboub L."/>
            <person name="Chen D."/>
            <person name="Coyle M."/>
            <person name="Deiros D.R."/>
            <person name="Dinh H."/>
            <person name="Forbes L."/>
            <person name="Fowler G."/>
            <person name="Francisco L."/>
            <person name="Fu Q."/>
            <person name="Gubbala S."/>
            <person name="Hale W."/>
            <person name="Han Y."/>
            <person name="Hemphill L."/>
            <person name="Highlander S.K."/>
            <person name="Hirani K."/>
            <person name="Hogues M."/>
            <person name="Jackson L."/>
            <person name="Jakkamsetti A."/>
            <person name="Javaid M."/>
            <person name="Jiang H."/>
            <person name="Korchina V."/>
            <person name="Kovar C."/>
            <person name="Lara F."/>
            <person name="Lee S."/>
            <person name="Mata R."/>
            <person name="Mathew T."/>
            <person name="Moen C."/>
            <person name="Morales K."/>
            <person name="Munidasa M."/>
            <person name="Nazareth L."/>
            <person name="Ngo R."/>
            <person name="Nguyen L."/>
            <person name="Okwuonu G."/>
            <person name="Ongeri F."/>
            <person name="Patil S."/>
            <person name="Petrosino J."/>
            <person name="Pham C."/>
            <person name="Pham P."/>
            <person name="Pu L.-L."/>
            <person name="Puazo M."/>
            <person name="Raj R."/>
            <person name="Reid J."/>
            <person name="Rouhana J."/>
            <person name="Saada N."/>
            <person name="Shang Y."/>
            <person name="Simmons D."/>
            <person name="Thornton R."/>
            <person name="Warren J."/>
            <person name="Weissenberger G."/>
            <person name="Zhang J."/>
            <person name="Zhang L."/>
            <person name="Zhou C."/>
            <person name="Zhu D."/>
            <person name="Muzny D."/>
            <person name="Worley K."/>
            <person name="Gibbs R."/>
        </authorList>
    </citation>
    <scope>NUCLEOTIDE SEQUENCE [LARGE SCALE GENOMIC DNA]</scope>
    <source>
        <strain evidence="5 6">F0268</strain>
    </source>
</reference>
<gene>
    <name evidence="5" type="primary">glxK</name>
    <name evidence="5" type="ORF">HMPREF6123_1172</name>
</gene>
<comment type="caution">
    <text evidence="5">The sequence shown here is derived from an EMBL/GenBank/DDBJ whole genome shotgun (WGS) entry which is preliminary data.</text>
</comment>